<dbReference type="GO" id="GO:0005634">
    <property type="term" value="C:nucleus"/>
    <property type="evidence" value="ECO:0007669"/>
    <property type="project" value="TreeGrafter"/>
</dbReference>
<sequence length="383" mass="42319">MGGIGVISAQDDDAAAAAASTSFKLKRRSALASKLKSSISKHLRHSYSHDRVLAEYITVLVCNGKNQEQARHDLEAFLGQRTQEFVSWLWDLLLKYVYQSNKDICLLSDAKNVNITSPCAKDSKINKLKDFQSHGHDSSTMDAFVLIPLIKDDQMRQLPTTSDPNFCNVNHGQLAEDFEQVQSFSSPSSEINSKKVLSQSCKTERHGKIGASENVLYNSLANESSRKESSSNAKQNSQCIDKATKIVHSSCNMLFNQLIPRREPAFRNPQPSTSGKCPLPRSVDAESHQKEKHRISVWDRLGKPCDGVPSGVKTVELCDGSGTVIQKQELLNQHKVVLPVLNSELRGSVTGGVTGCGNIQPESRKLERPTRTMHEAHAANNIR</sequence>
<dbReference type="Proteomes" id="UP000807159">
    <property type="component" value="Chromosome 12"/>
</dbReference>
<protein>
    <recommendedName>
        <fullName evidence="2">PWI domain-containing protein</fullName>
    </recommendedName>
</protein>
<dbReference type="InterPro" id="IPR043094">
    <property type="entry name" value="Nab2/ZC3H14_N_sf"/>
</dbReference>
<dbReference type="PANTHER" id="PTHR14738:SF37">
    <property type="entry name" value="PWI DOMAIN-CONTAINING PROTEIN"/>
    <property type="match status" value="1"/>
</dbReference>
<keyword evidence="4" id="KW-1185">Reference proteome</keyword>
<gene>
    <name evidence="3" type="ORF">H0E87_021782</name>
</gene>
<dbReference type="GO" id="GO:0043488">
    <property type="term" value="P:regulation of mRNA stability"/>
    <property type="evidence" value="ECO:0007669"/>
    <property type="project" value="InterPro"/>
</dbReference>
<evidence type="ECO:0000259" key="2">
    <source>
        <dbReference type="Pfam" id="PF01480"/>
    </source>
</evidence>
<comment type="caution">
    <text evidence="3">The sequence shown here is derived from an EMBL/GenBank/DDBJ whole genome shotgun (WGS) entry which is preliminary data.</text>
</comment>
<dbReference type="InterPro" id="IPR002483">
    <property type="entry name" value="PWI_dom"/>
</dbReference>
<feature type="region of interest" description="Disordered" evidence="1">
    <location>
        <begin position="265"/>
        <end position="291"/>
    </location>
</feature>
<dbReference type="PANTHER" id="PTHR14738">
    <property type="entry name" value="ZINC FINGER CCCH DOMAIN-CONTAINING PROTEIN 14"/>
    <property type="match status" value="1"/>
</dbReference>
<feature type="domain" description="PWI" evidence="2">
    <location>
        <begin position="36"/>
        <end position="96"/>
    </location>
</feature>
<proteinExistence type="predicted"/>
<feature type="compositionally biased region" description="Basic and acidic residues" evidence="1">
    <location>
        <begin position="362"/>
        <end position="377"/>
    </location>
</feature>
<dbReference type="Gene3D" id="1.10.340.40">
    <property type="entry name" value="Nuclear abundant poly(A) RNA-bind protein 2, N-terminal domain"/>
    <property type="match status" value="1"/>
</dbReference>
<dbReference type="AlphaFoldDB" id="A0A8T2XJX6"/>
<evidence type="ECO:0000313" key="4">
    <source>
        <dbReference type="Proteomes" id="UP000807159"/>
    </source>
</evidence>
<dbReference type="EMBL" id="JACEGQ020000012">
    <property type="protein sequence ID" value="KAH8492347.1"/>
    <property type="molecule type" value="Genomic_DNA"/>
</dbReference>
<dbReference type="GO" id="GO:0008143">
    <property type="term" value="F:poly(A) binding"/>
    <property type="evidence" value="ECO:0007669"/>
    <property type="project" value="InterPro"/>
</dbReference>
<evidence type="ECO:0000256" key="1">
    <source>
        <dbReference type="SAM" id="MobiDB-lite"/>
    </source>
</evidence>
<dbReference type="InterPro" id="IPR040366">
    <property type="entry name" value="Nab2/ZC3H14"/>
</dbReference>
<feature type="region of interest" description="Disordered" evidence="1">
    <location>
        <begin position="356"/>
        <end position="383"/>
    </location>
</feature>
<evidence type="ECO:0000313" key="3">
    <source>
        <dbReference type="EMBL" id="KAH8492347.1"/>
    </source>
</evidence>
<accession>A0A8T2XJX6</accession>
<reference evidence="3" key="1">
    <citation type="journal article" date="2021" name="J. Hered.">
        <title>Genome Assembly of Salicaceae Populus deltoides (Eastern Cottonwood) I-69 Based on Nanopore Sequencing and Hi-C Technologies.</title>
        <authorList>
            <person name="Bai S."/>
            <person name="Wu H."/>
            <person name="Zhang J."/>
            <person name="Pan Z."/>
            <person name="Zhao W."/>
            <person name="Li Z."/>
            <person name="Tong C."/>
        </authorList>
    </citation>
    <scope>NUCLEOTIDE SEQUENCE</scope>
    <source>
        <tissue evidence="3">Leaf</tissue>
    </source>
</reference>
<dbReference type="Pfam" id="PF01480">
    <property type="entry name" value="PWI"/>
    <property type="match status" value="1"/>
</dbReference>
<organism evidence="3 4">
    <name type="scientific">Populus deltoides</name>
    <name type="common">Eastern poplar</name>
    <name type="synonym">Eastern cottonwood</name>
    <dbReference type="NCBI Taxonomy" id="3696"/>
    <lineage>
        <taxon>Eukaryota</taxon>
        <taxon>Viridiplantae</taxon>
        <taxon>Streptophyta</taxon>
        <taxon>Embryophyta</taxon>
        <taxon>Tracheophyta</taxon>
        <taxon>Spermatophyta</taxon>
        <taxon>Magnoliopsida</taxon>
        <taxon>eudicotyledons</taxon>
        <taxon>Gunneridae</taxon>
        <taxon>Pentapetalae</taxon>
        <taxon>rosids</taxon>
        <taxon>fabids</taxon>
        <taxon>Malpighiales</taxon>
        <taxon>Salicaceae</taxon>
        <taxon>Saliceae</taxon>
        <taxon>Populus</taxon>
    </lineage>
</organism>
<dbReference type="GO" id="GO:0005737">
    <property type="term" value="C:cytoplasm"/>
    <property type="evidence" value="ECO:0007669"/>
    <property type="project" value="TreeGrafter"/>
</dbReference>
<name>A0A8T2XJX6_POPDE</name>